<protein>
    <recommendedName>
        <fullName evidence="4">Protein kinase domain-containing protein</fullName>
    </recommendedName>
</protein>
<evidence type="ECO:0000256" key="2">
    <source>
        <dbReference type="SAM" id="Phobius"/>
    </source>
</evidence>
<dbReference type="PROSITE" id="PS00108">
    <property type="entry name" value="PROTEIN_KINASE_ST"/>
    <property type="match status" value="1"/>
</dbReference>
<dbReference type="Pfam" id="PF00069">
    <property type="entry name" value="Pkinase"/>
    <property type="match status" value="1"/>
</dbReference>
<feature type="signal peptide" evidence="3">
    <location>
        <begin position="1"/>
        <end position="26"/>
    </location>
</feature>
<feature type="region of interest" description="Disordered" evidence="1">
    <location>
        <begin position="888"/>
        <end position="931"/>
    </location>
</feature>
<feature type="region of interest" description="Disordered" evidence="1">
    <location>
        <begin position="766"/>
        <end position="845"/>
    </location>
</feature>
<feature type="transmembrane region" description="Helical" evidence="2">
    <location>
        <begin position="493"/>
        <end position="518"/>
    </location>
</feature>
<dbReference type="GO" id="GO:0005524">
    <property type="term" value="F:ATP binding"/>
    <property type="evidence" value="ECO:0007669"/>
    <property type="project" value="InterPro"/>
</dbReference>
<feature type="region of interest" description="Disordered" evidence="1">
    <location>
        <begin position="1319"/>
        <end position="1339"/>
    </location>
</feature>
<dbReference type="InterPro" id="IPR008271">
    <property type="entry name" value="Ser/Thr_kinase_AS"/>
</dbReference>
<feature type="compositionally biased region" description="Gly residues" evidence="1">
    <location>
        <begin position="766"/>
        <end position="843"/>
    </location>
</feature>
<evidence type="ECO:0000313" key="6">
    <source>
        <dbReference type="Proteomes" id="UP000001058"/>
    </source>
</evidence>
<dbReference type="SUPFAM" id="SSF56112">
    <property type="entry name" value="Protein kinase-like (PK-like)"/>
    <property type="match status" value="1"/>
</dbReference>
<gene>
    <name evidence="5" type="ORF">VOLCADRAFT_98918</name>
</gene>
<feature type="compositionally biased region" description="Basic residues" evidence="1">
    <location>
        <begin position="140"/>
        <end position="151"/>
    </location>
</feature>
<evidence type="ECO:0000256" key="1">
    <source>
        <dbReference type="SAM" id="MobiDB-lite"/>
    </source>
</evidence>
<reference evidence="5 6" key="1">
    <citation type="journal article" date="2010" name="Science">
        <title>Genomic analysis of organismal complexity in the multicellular green alga Volvox carteri.</title>
        <authorList>
            <person name="Prochnik S.E."/>
            <person name="Umen J."/>
            <person name="Nedelcu A.M."/>
            <person name="Hallmann A."/>
            <person name="Miller S.M."/>
            <person name="Nishii I."/>
            <person name="Ferris P."/>
            <person name="Kuo A."/>
            <person name="Mitros T."/>
            <person name="Fritz-Laylin L.K."/>
            <person name="Hellsten U."/>
            <person name="Chapman J."/>
            <person name="Simakov O."/>
            <person name="Rensing S.A."/>
            <person name="Terry A."/>
            <person name="Pangilinan J."/>
            <person name="Kapitonov V."/>
            <person name="Jurka J."/>
            <person name="Salamov A."/>
            <person name="Shapiro H."/>
            <person name="Schmutz J."/>
            <person name="Grimwood J."/>
            <person name="Lindquist E."/>
            <person name="Lucas S."/>
            <person name="Grigoriev I.V."/>
            <person name="Schmitt R."/>
            <person name="Kirk D."/>
            <person name="Rokhsar D.S."/>
        </authorList>
    </citation>
    <scope>NUCLEOTIDE SEQUENCE [LARGE SCALE GENOMIC DNA]</scope>
    <source>
        <strain evidence="6">f. Nagariensis / Eve</strain>
    </source>
</reference>
<dbReference type="InterPro" id="IPR051681">
    <property type="entry name" value="Ser/Thr_Kinases-Pseudokinases"/>
</dbReference>
<sequence>MWSTPRLRLSLLVLYVANLALLQADGAQFGLLELQQEVQCRTGRELALAFANPNIREAVLLEDIILAESDFAGLNSSQAIIVQRNLTIRGLEASWPLVLDMNYLRAKHAQRESENKYAPRKLCLALRWPLSFPSSWLRRSGSKKQQKRKTGTSHSPPNVLTRRDPRKNSPLTLYNHAQHQASSNSGTLTKYLFHYFSQYEGGGMSERTGTATGTATGKLVALVEASQETSILLLLLLLCSCCCCCCCCCCAFFCVFETRSVARGWTCGCCCCCYCCPQEQEQQAWTTQPGFDILSVEPDAGGRVAIIEIKDCYILYKLCFPESVARTAFNVSRPAEVPGKMAYILPYPSPYTCTNYSPPAAPAVAPLGSEGAIPPLNGGDSKGPLSRYGCFKHVILYVDIAVYGGDMNDDLTPSYGFKYPVHALNTQALCLDILSDACIEKYGYIGCLTYTTNSHVAQSPPIRQLKSPGPATLAGSSAAAAAGRAPQESRHRLAALLGSIIGGAGLLTLTAAVAVFVVRLRRRRRKYGIPKAVYPPSSPSVYASGLERSPAESASGRPKRESLSVDDLGSKFPEGAYPYLGLGLCAARAAAAAGGPHAAAAANVQQRKQHPKHVVAAAAAAAPPSSPSAAAANPVLVTDVENGDADGELAATALPRRYVGGDGSQRSLCLGSISSLGHVAEDAALLPVTPLTPLHPGINLNVRLGDGADELQLSSVTLGKGAFGRVVAGVYGGVRVAVKIIDHGLLGQWRPVAVAAAAVAVHQAGHNGGGSPGDGSCGSPGDGGGGSPGDGGGGSPGDGGGGSPGDGGRGSPGDGGGGSPGDGGGGSPGDGGRGSPGDGGGGRVVASLDQDLQVGSGAVAAAATAAAAMGAVKTSVGVDRLGYDASDVDAGGRDCSTAASPMPSAATAPHEASAAALPHGSGQSPSSPVTATANDGAVGVVDVQQCIPAVMAAAVRSPAEVAEASVLVASCSLLQLAPNLELALKQEVEILARCQHPNVVRLLAACLSPPTYCLVMERMETSLDRMLYDSVSRKPKLLPLDAVLTIAIQIAKGLTYLHPTIVHRDLKPGNVLISRSDPNTGRLTVKIADFGLSRLRDTVLITRNPEVGTAQYIAPEAFDVCNNRITDRVDVYALGIIIWEMLAGVRPWAGLHIVVIALSVAIYRKRPPLEAVPRDRCPPKLRLLIESCWEQIPERRPAAAEVAKRLVLIQQQCAELSIIDHRIDTRGRKKVKPVSQRGIAECMTGPYIAKHAKGNDLNAEQTPKQQDKPEMFPDKGVWDGGAVVGNASAMVLLPAATDDTGAITPAFHGGCDQHKRKLSPNQLDNNECGEAPNPSARSAKRAQTQCQNYLCMCMKSAHMNENAPTQCVPLGL</sequence>
<feature type="region of interest" description="Disordered" evidence="1">
    <location>
        <begin position="137"/>
        <end position="166"/>
    </location>
</feature>
<dbReference type="GO" id="GO:0004674">
    <property type="term" value="F:protein serine/threonine kinase activity"/>
    <property type="evidence" value="ECO:0007669"/>
    <property type="project" value="TreeGrafter"/>
</dbReference>
<dbReference type="GeneID" id="9622889"/>
<dbReference type="STRING" id="3068.D8UGL6"/>
<dbReference type="PROSITE" id="PS50011">
    <property type="entry name" value="PROTEIN_KINASE_DOM"/>
    <property type="match status" value="1"/>
</dbReference>
<keyword evidence="2" id="KW-0812">Transmembrane</keyword>
<keyword evidence="2" id="KW-1133">Transmembrane helix</keyword>
<feature type="transmembrane region" description="Helical" evidence="2">
    <location>
        <begin position="231"/>
        <end position="256"/>
    </location>
</feature>
<feature type="region of interest" description="Disordered" evidence="1">
    <location>
        <begin position="540"/>
        <end position="566"/>
    </location>
</feature>
<organism evidence="6">
    <name type="scientific">Volvox carteri f. nagariensis</name>
    <dbReference type="NCBI Taxonomy" id="3068"/>
    <lineage>
        <taxon>Eukaryota</taxon>
        <taxon>Viridiplantae</taxon>
        <taxon>Chlorophyta</taxon>
        <taxon>core chlorophytes</taxon>
        <taxon>Chlorophyceae</taxon>
        <taxon>CS clade</taxon>
        <taxon>Chlamydomonadales</taxon>
        <taxon>Volvocaceae</taxon>
        <taxon>Volvox</taxon>
    </lineage>
</organism>
<dbReference type="OrthoDB" id="547665at2759"/>
<evidence type="ECO:0000256" key="3">
    <source>
        <dbReference type="SAM" id="SignalP"/>
    </source>
</evidence>
<keyword evidence="3" id="KW-0732">Signal</keyword>
<dbReference type="InParanoid" id="D8UGL6"/>
<dbReference type="Proteomes" id="UP000001058">
    <property type="component" value="Unassembled WGS sequence"/>
</dbReference>
<keyword evidence="6" id="KW-1185">Reference proteome</keyword>
<dbReference type="Gene3D" id="1.10.510.10">
    <property type="entry name" value="Transferase(Phosphotransferase) domain 1"/>
    <property type="match status" value="1"/>
</dbReference>
<dbReference type="InterPro" id="IPR011009">
    <property type="entry name" value="Kinase-like_dom_sf"/>
</dbReference>
<feature type="chain" id="PRO_5003124481" description="Protein kinase domain-containing protein" evidence="3">
    <location>
        <begin position="27"/>
        <end position="1372"/>
    </location>
</feature>
<dbReference type="RefSeq" id="XP_002957792.1">
    <property type="nucleotide sequence ID" value="XM_002957746.1"/>
</dbReference>
<keyword evidence="2" id="KW-0472">Membrane</keyword>
<name>D8UGL6_VOLCA</name>
<dbReference type="EMBL" id="GL378400">
    <property type="protein sequence ID" value="EFJ41120.1"/>
    <property type="molecule type" value="Genomic_DNA"/>
</dbReference>
<evidence type="ECO:0000259" key="4">
    <source>
        <dbReference type="PROSITE" id="PS50011"/>
    </source>
</evidence>
<accession>D8UGL6</accession>
<dbReference type="KEGG" id="vcn:VOLCADRAFT_98918"/>
<feature type="compositionally biased region" description="Polar residues" evidence="1">
    <location>
        <begin position="921"/>
        <end position="931"/>
    </location>
</feature>
<dbReference type="PANTHER" id="PTHR44329">
    <property type="entry name" value="SERINE/THREONINE-PROTEIN KINASE TNNI3K-RELATED"/>
    <property type="match status" value="1"/>
</dbReference>
<dbReference type="InterPro" id="IPR000719">
    <property type="entry name" value="Prot_kinase_dom"/>
</dbReference>
<proteinExistence type="predicted"/>
<dbReference type="PANTHER" id="PTHR44329:SF214">
    <property type="entry name" value="PROTEIN KINASE DOMAIN-CONTAINING PROTEIN"/>
    <property type="match status" value="1"/>
</dbReference>
<feature type="domain" description="Protein kinase" evidence="4">
    <location>
        <begin position="927"/>
        <end position="1208"/>
    </location>
</feature>
<evidence type="ECO:0000313" key="5">
    <source>
        <dbReference type="EMBL" id="EFJ41120.1"/>
    </source>
</evidence>
<feature type="compositionally biased region" description="Low complexity" evidence="1">
    <location>
        <begin position="896"/>
        <end position="916"/>
    </location>
</feature>
<dbReference type="SMART" id="SM00220">
    <property type="entry name" value="S_TKc"/>
    <property type="match status" value="1"/>
</dbReference>
<dbReference type="eggNOG" id="KOG0192">
    <property type="taxonomic scope" value="Eukaryota"/>
</dbReference>